<dbReference type="EMBL" id="JACGWK010000001">
    <property type="protein sequence ID" value="KAL0380558.1"/>
    <property type="molecule type" value="Genomic_DNA"/>
</dbReference>
<evidence type="ECO:0000256" key="1">
    <source>
        <dbReference type="SAM" id="MobiDB-lite"/>
    </source>
</evidence>
<reference evidence="3" key="1">
    <citation type="submission" date="2020-06" db="EMBL/GenBank/DDBJ databases">
        <authorList>
            <person name="Li T."/>
            <person name="Hu X."/>
            <person name="Zhang T."/>
            <person name="Song X."/>
            <person name="Zhang H."/>
            <person name="Dai N."/>
            <person name="Sheng W."/>
            <person name="Hou X."/>
            <person name="Wei L."/>
        </authorList>
    </citation>
    <scope>NUCLEOTIDE SEQUENCE</scope>
    <source>
        <strain evidence="3">G01</strain>
        <tissue evidence="3">Leaf</tissue>
    </source>
</reference>
<reference evidence="3" key="2">
    <citation type="journal article" date="2024" name="Plant">
        <title>Genomic evolution and insights into agronomic trait innovations of Sesamum species.</title>
        <authorList>
            <person name="Miao H."/>
            <person name="Wang L."/>
            <person name="Qu L."/>
            <person name="Liu H."/>
            <person name="Sun Y."/>
            <person name="Le M."/>
            <person name="Wang Q."/>
            <person name="Wei S."/>
            <person name="Zheng Y."/>
            <person name="Lin W."/>
            <person name="Duan Y."/>
            <person name="Cao H."/>
            <person name="Xiong S."/>
            <person name="Wang X."/>
            <person name="Wei L."/>
            <person name="Li C."/>
            <person name="Ma Q."/>
            <person name="Ju M."/>
            <person name="Zhao R."/>
            <person name="Li G."/>
            <person name="Mu C."/>
            <person name="Tian Q."/>
            <person name="Mei H."/>
            <person name="Zhang T."/>
            <person name="Gao T."/>
            <person name="Zhang H."/>
        </authorList>
    </citation>
    <scope>NUCLEOTIDE SEQUENCE</scope>
    <source>
        <strain evidence="3">G01</strain>
    </source>
</reference>
<gene>
    <name evidence="3" type="ORF">Sangu_0120100</name>
</gene>
<feature type="compositionally biased region" description="Polar residues" evidence="1">
    <location>
        <begin position="1"/>
        <end position="15"/>
    </location>
</feature>
<proteinExistence type="predicted"/>
<dbReference type="PANTHER" id="PTHR12854:SF7">
    <property type="entry name" value="ATAXIN-2 HOMOLOG"/>
    <property type="match status" value="1"/>
</dbReference>
<dbReference type="GO" id="GO:0034063">
    <property type="term" value="P:stress granule assembly"/>
    <property type="evidence" value="ECO:0007669"/>
    <property type="project" value="TreeGrafter"/>
</dbReference>
<feature type="domain" description="Ataxin 2 SM" evidence="2">
    <location>
        <begin position="40"/>
        <end position="90"/>
    </location>
</feature>
<accession>A0AAW2RL33</accession>
<dbReference type="InterPro" id="IPR025852">
    <property type="entry name" value="SM_dom_ATX"/>
</dbReference>
<feature type="compositionally biased region" description="Basic and acidic residues" evidence="1">
    <location>
        <begin position="19"/>
        <end position="31"/>
    </location>
</feature>
<dbReference type="Pfam" id="PF14438">
    <property type="entry name" value="SM-ATX"/>
    <property type="match status" value="1"/>
</dbReference>
<dbReference type="GO" id="GO:0003729">
    <property type="term" value="F:mRNA binding"/>
    <property type="evidence" value="ECO:0007669"/>
    <property type="project" value="TreeGrafter"/>
</dbReference>
<dbReference type="AlphaFoldDB" id="A0AAW2RL33"/>
<evidence type="ECO:0000313" key="3">
    <source>
        <dbReference type="EMBL" id="KAL0380558.1"/>
    </source>
</evidence>
<organism evidence="3">
    <name type="scientific">Sesamum angustifolium</name>
    <dbReference type="NCBI Taxonomy" id="2727405"/>
    <lineage>
        <taxon>Eukaryota</taxon>
        <taxon>Viridiplantae</taxon>
        <taxon>Streptophyta</taxon>
        <taxon>Embryophyta</taxon>
        <taxon>Tracheophyta</taxon>
        <taxon>Spermatophyta</taxon>
        <taxon>Magnoliopsida</taxon>
        <taxon>eudicotyledons</taxon>
        <taxon>Gunneridae</taxon>
        <taxon>Pentapetalae</taxon>
        <taxon>asterids</taxon>
        <taxon>lamiids</taxon>
        <taxon>Lamiales</taxon>
        <taxon>Pedaliaceae</taxon>
        <taxon>Sesamum</taxon>
    </lineage>
</organism>
<name>A0AAW2RL33_9LAMI</name>
<dbReference type="PANTHER" id="PTHR12854">
    <property type="entry name" value="ATAXIN 2-RELATED"/>
    <property type="match status" value="1"/>
</dbReference>
<protein>
    <submittedName>
        <fullName evidence="3">Polyadenylate-binding protein-interacting protein 4</fullName>
    </submittedName>
</protein>
<dbReference type="InterPro" id="IPR045117">
    <property type="entry name" value="ATXN2-like"/>
</dbReference>
<comment type="caution">
    <text evidence="3">The sequence shown here is derived from an EMBL/GenBank/DDBJ whole genome shotgun (WGS) entry which is preliminary data.</text>
</comment>
<dbReference type="GO" id="GO:0010494">
    <property type="term" value="C:cytoplasmic stress granule"/>
    <property type="evidence" value="ECO:0007669"/>
    <property type="project" value="TreeGrafter"/>
</dbReference>
<evidence type="ECO:0000259" key="2">
    <source>
        <dbReference type="Pfam" id="PF14438"/>
    </source>
</evidence>
<sequence length="241" mass="27368">MNMQQVVQPRSSSNGYGRRKVERDAATRFDNKFQTGKTNSGRTSFGIVLKMAHLIKDRSRGQKNISDIPSKPPARTLIIPAKDLVQVIAKGLPVTKDGLTNELQHEKQQELLTDSCISQSRHVEVGRELERWVPDENDPAYPELENIFDGPWNSYYFAVYLLKHHIFHGKVPRGDCENPHLCAGSDVLTDAMLLIGVSEAGISLKQMQLYLESRAPSMRNFTQQSLREALRCENWKERLHG</sequence>
<feature type="region of interest" description="Disordered" evidence="1">
    <location>
        <begin position="1"/>
        <end position="37"/>
    </location>
</feature>